<proteinExistence type="predicted"/>
<keyword evidence="2" id="KW-1185">Reference proteome</keyword>
<evidence type="ECO:0000313" key="1">
    <source>
        <dbReference type="EMBL" id="CAD7014135.1"/>
    </source>
</evidence>
<dbReference type="EMBL" id="CAJHJT010000056">
    <property type="protein sequence ID" value="CAD7014135.1"/>
    <property type="molecule type" value="Genomic_DNA"/>
</dbReference>
<comment type="caution">
    <text evidence="1">The sequence shown here is derived from an EMBL/GenBank/DDBJ whole genome shotgun (WGS) entry which is preliminary data.</text>
</comment>
<dbReference type="AlphaFoldDB" id="A0A811VE31"/>
<sequence>MSSQIGSNNILTTFSTFVVLHATCTEMQQSVTLLFWAHKFYCHNSISSYFCCCNTFRLRAFCRQLNVACALLATKLCTKINVAPPGKRYCCAVAVAITTNNNNSDCHNCVWHKLNCYALAVAAVDC</sequence>
<dbReference type="Proteomes" id="UP000606786">
    <property type="component" value="Unassembled WGS sequence"/>
</dbReference>
<accession>A0A811VE31</accession>
<reference evidence="1" key="1">
    <citation type="submission" date="2020-11" db="EMBL/GenBank/DDBJ databases">
        <authorList>
            <person name="Whitehead M."/>
        </authorList>
    </citation>
    <scope>NUCLEOTIDE SEQUENCE</scope>
    <source>
        <strain evidence="1">EGII</strain>
    </source>
</reference>
<organism evidence="1 2">
    <name type="scientific">Ceratitis capitata</name>
    <name type="common">Mediterranean fruit fly</name>
    <name type="synonym">Tephritis capitata</name>
    <dbReference type="NCBI Taxonomy" id="7213"/>
    <lineage>
        <taxon>Eukaryota</taxon>
        <taxon>Metazoa</taxon>
        <taxon>Ecdysozoa</taxon>
        <taxon>Arthropoda</taxon>
        <taxon>Hexapoda</taxon>
        <taxon>Insecta</taxon>
        <taxon>Pterygota</taxon>
        <taxon>Neoptera</taxon>
        <taxon>Endopterygota</taxon>
        <taxon>Diptera</taxon>
        <taxon>Brachycera</taxon>
        <taxon>Muscomorpha</taxon>
        <taxon>Tephritoidea</taxon>
        <taxon>Tephritidae</taxon>
        <taxon>Ceratitis</taxon>
        <taxon>Ceratitis</taxon>
    </lineage>
</organism>
<gene>
    <name evidence="1" type="ORF">CCAP1982_LOCUS22141</name>
</gene>
<name>A0A811VE31_CERCA</name>
<evidence type="ECO:0000313" key="2">
    <source>
        <dbReference type="Proteomes" id="UP000606786"/>
    </source>
</evidence>
<protein>
    <submittedName>
        <fullName evidence="1">(Mediterranean fruit fly) hypothetical protein</fullName>
    </submittedName>
</protein>